<name>A0ABV6YZE0_UNCC1</name>
<evidence type="ECO:0000313" key="3">
    <source>
        <dbReference type="EMBL" id="MFC1851557.1"/>
    </source>
</evidence>
<feature type="transmembrane region" description="Helical" evidence="2">
    <location>
        <begin position="67"/>
        <end position="88"/>
    </location>
</feature>
<accession>A0ABV6YZE0</accession>
<evidence type="ECO:0000256" key="1">
    <source>
        <dbReference type="SAM" id="MobiDB-lite"/>
    </source>
</evidence>
<keyword evidence="2" id="KW-1133">Transmembrane helix</keyword>
<keyword evidence="4" id="KW-1185">Reference proteome</keyword>
<organism evidence="3 4">
    <name type="scientific">candidate division CSSED10-310 bacterium</name>
    <dbReference type="NCBI Taxonomy" id="2855610"/>
    <lineage>
        <taxon>Bacteria</taxon>
        <taxon>Bacteria division CSSED10-310</taxon>
    </lineage>
</organism>
<comment type="caution">
    <text evidence="3">The sequence shown here is derived from an EMBL/GenBank/DDBJ whole genome shotgun (WGS) entry which is preliminary data.</text>
</comment>
<feature type="region of interest" description="Disordered" evidence="1">
    <location>
        <begin position="18"/>
        <end position="52"/>
    </location>
</feature>
<proteinExistence type="predicted"/>
<dbReference type="Proteomes" id="UP001594351">
    <property type="component" value="Unassembled WGS sequence"/>
</dbReference>
<keyword evidence="2" id="KW-0812">Transmembrane</keyword>
<evidence type="ECO:0000313" key="4">
    <source>
        <dbReference type="Proteomes" id="UP001594351"/>
    </source>
</evidence>
<evidence type="ECO:0000256" key="2">
    <source>
        <dbReference type="SAM" id="Phobius"/>
    </source>
</evidence>
<gene>
    <name evidence="3" type="ORF">ACFL27_15280</name>
</gene>
<sequence>PKIVPQDFKIDQKTSPALEIPRPQPVSDRVKITPPKARKTPQKQVKKKPAPKQVIPEVQKPAKVKQIILICILITICILIFILTYLIFSNPSNLMFMVDKFISLLK</sequence>
<reference evidence="3 4" key="1">
    <citation type="submission" date="2024-09" db="EMBL/GenBank/DDBJ databases">
        <title>Laminarin stimulates single cell rates of sulfate reduction while oxygen inhibits transcriptomic activity in coastal marine sediment.</title>
        <authorList>
            <person name="Lindsay M."/>
            <person name="Orcutt B."/>
            <person name="Emerson D."/>
            <person name="Stepanauskas R."/>
            <person name="D'Angelo T."/>
        </authorList>
    </citation>
    <scope>NUCLEOTIDE SEQUENCE [LARGE SCALE GENOMIC DNA]</scope>
    <source>
        <strain evidence="3">SAG AM-311-K15</strain>
    </source>
</reference>
<keyword evidence="2" id="KW-0472">Membrane</keyword>
<protein>
    <submittedName>
        <fullName evidence="3">Uncharacterized protein</fullName>
    </submittedName>
</protein>
<feature type="compositionally biased region" description="Basic residues" evidence="1">
    <location>
        <begin position="36"/>
        <end position="50"/>
    </location>
</feature>
<dbReference type="EMBL" id="JBHPBY010000201">
    <property type="protein sequence ID" value="MFC1851557.1"/>
    <property type="molecule type" value="Genomic_DNA"/>
</dbReference>
<feature type="non-terminal residue" evidence="3">
    <location>
        <position position="1"/>
    </location>
</feature>